<name>A0AAD0HC14_CAMJU</name>
<evidence type="ECO:0000313" key="1">
    <source>
        <dbReference type="EMBL" id="AVL47331.1"/>
    </source>
</evidence>
<dbReference type="Proteomes" id="UP000239717">
    <property type="component" value="Chromosome"/>
</dbReference>
<evidence type="ECO:0000313" key="2">
    <source>
        <dbReference type="Proteomes" id="UP000239717"/>
    </source>
</evidence>
<sequence length="93" mass="11474">MKTFNTDDYITIVKIIPFSERRALFCDFARKNEIKIEKINWKNYISKKELRKAYKIYKSKPSERNFFHEEKLIVKAFEDVEKFLRSENEIKRF</sequence>
<organism evidence="1 2">
    <name type="scientific">Campylobacter jejuni subsp. doylei</name>
    <dbReference type="NCBI Taxonomy" id="32021"/>
    <lineage>
        <taxon>Bacteria</taxon>
        <taxon>Pseudomonadati</taxon>
        <taxon>Campylobacterota</taxon>
        <taxon>Epsilonproteobacteria</taxon>
        <taxon>Campylobacterales</taxon>
        <taxon>Campylobacteraceae</taxon>
        <taxon>Campylobacter</taxon>
    </lineage>
</organism>
<proteinExistence type="predicted"/>
<dbReference type="AlphaFoldDB" id="A0AAD0HC14"/>
<dbReference type="EMBL" id="CP027403">
    <property type="protein sequence ID" value="AVL47331.1"/>
    <property type="molecule type" value="Genomic_DNA"/>
</dbReference>
<accession>A0AAD0HC14</accession>
<reference evidence="2" key="1">
    <citation type="submission" date="2018-03" db="EMBL/GenBank/DDBJ databases">
        <title>FDA dAtabase for Regulatory Grade micrObial Sequences (FDA-ARGOS): Supporting development and validation of Infectious Disease Dx tests.</title>
        <authorList>
            <person name="Kerrigan L."/>
            <person name="Tallon L."/>
            <person name="Sadzewicz L."/>
            <person name="Sengamalay N."/>
            <person name="Ott S."/>
            <person name="Godinez A."/>
            <person name="Nagaraj S."/>
            <person name="Vavikolanu K."/>
            <person name="Vyas G."/>
            <person name="Nadendla S."/>
            <person name="George J."/>
            <person name="Sichtig H."/>
        </authorList>
    </citation>
    <scope>NUCLEOTIDE SEQUENCE [LARGE SCALE GENOMIC DNA]</scope>
    <source>
        <strain evidence="2">FDAARGOS_295</strain>
    </source>
</reference>
<protein>
    <submittedName>
        <fullName evidence="1">Uncharacterized protein</fullName>
    </submittedName>
</protein>
<gene>
    <name evidence="1" type="ORF">CEP74_05915</name>
</gene>